<name>A0A158L078_9BURK</name>
<dbReference type="AlphaFoldDB" id="A0A158L078"/>
<gene>
    <name evidence="1" type="ORF">AWB67_07182</name>
</gene>
<evidence type="ECO:0000313" key="2">
    <source>
        <dbReference type="Proteomes" id="UP000054925"/>
    </source>
</evidence>
<dbReference type="RefSeq" id="WP_087660617.1">
    <property type="nucleotide sequence ID" value="NZ_FCOL02000237.1"/>
</dbReference>
<comment type="caution">
    <text evidence="1">The sequence shown here is derived from an EMBL/GenBank/DDBJ whole genome shotgun (WGS) entry which is preliminary data.</text>
</comment>
<accession>A0A158L078</accession>
<reference evidence="1" key="1">
    <citation type="submission" date="2016-01" db="EMBL/GenBank/DDBJ databases">
        <authorList>
            <person name="Peeters C."/>
        </authorList>
    </citation>
    <scope>NUCLEOTIDE SEQUENCE [LARGE SCALE GENOMIC DNA]</scope>
    <source>
        <strain evidence="1">LMG 22937</strain>
    </source>
</reference>
<evidence type="ECO:0008006" key="3">
    <source>
        <dbReference type="Google" id="ProtNLM"/>
    </source>
</evidence>
<protein>
    <recommendedName>
        <fullName evidence="3">Integrase catalytic domain-containing protein</fullName>
    </recommendedName>
</protein>
<sequence length="127" mass="14608">MSDSDLDTLVGPLALYPDDLVAVILSSSTYPVEIVQVDRFTDRRKMLSREHYTTHEHARRRIFSFLEGWYNVPRLHSSIGYCSPLELENLSAKTKTVLFCELPTDGQRRGRTRRLRCSSVGYPRCNA</sequence>
<dbReference type="PANTHER" id="PTHR40269">
    <property type="entry name" value="OUTER MEMBRANE PROTEIN-RELATED"/>
    <property type="match status" value="1"/>
</dbReference>
<dbReference type="InterPro" id="IPR021728">
    <property type="entry name" value="DUF3300"/>
</dbReference>
<proteinExistence type="predicted"/>
<dbReference type="PANTHER" id="PTHR40269:SF1">
    <property type="entry name" value="OUTER MEMBRANE PROTEIN"/>
    <property type="match status" value="1"/>
</dbReference>
<keyword evidence="2" id="KW-1185">Reference proteome</keyword>
<organism evidence="1 2">
    <name type="scientific">Caballeronia terrestris</name>
    <dbReference type="NCBI Taxonomy" id="1226301"/>
    <lineage>
        <taxon>Bacteria</taxon>
        <taxon>Pseudomonadati</taxon>
        <taxon>Pseudomonadota</taxon>
        <taxon>Betaproteobacteria</taxon>
        <taxon>Burkholderiales</taxon>
        <taxon>Burkholderiaceae</taxon>
        <taxon>Caballeronia</taxon>
    </lineage>
</organism>
<evidence type="ECO:0000313" key="1">
    <source>
        <dbReference type="EMBL" id="SAL86383.1"/>
    </source>
</evidence>
<dbReference type="EMBL" id="FCOL02000237">
    <property type="protein sequence ID" value="SAL86383.1"/>
    <property type="molecule type" value="Genomic_DNA"/>
</dbReference>
<dbReference type="OrthoDB" id="5365969at2"/>
<dbReference type="Proteomes" id="UP000054925">
    <property type="component" value="Unassembled WGS sequence"/>
</dbReference>
<dbReference type="Pfam" id="PF11737">
    <property type="entry name" value="DUF3300"/>
    <property type="match status" value="1"/>
</dbReference>